<keyword evidence="1" id="KW-0732">Signal</keyword>
<reference evidence="3" key="1">
    <citation type="submission" date="2017-09" db="EMBL/GenBank/DDBJ databases">
        <authorList>
            <person name="Palmer M."/>
            <person name="Steenkamp E.T."/>
            <person name="Coetzee M.P."/>
            <person name="Avontuur J.R."/>
            <person name="Van Zyl E."/>
            <person name="Chan W.-Y."/>
            <person name="Blom J."/>
            <person name="Venter S.N."/>
        </authorList>
    </citation>
    <scope>NUCLEOTIDE SEQUENCE [LARGE SCALE GENOMIC DNA]</scope>
    <source>
        <strain evidence="3">QC88-366</strain>
    </source>
</reference>
<dbReference type="Proteomes" id="UP000236345">
    <property type="component" value="Unassembled WGS sequence"/>
</dbReference>
<organism evidence="2 3">
    <name type="scientific">Mixta theicola</name>
    <dbReference type="NCBI Taxonomy" id="1458355"/>
    <lineage>
        <taxon>Bacteria</taxon>
        <taxon>Pseudomonadati</taxon>
        <taxon>Pseudomonadota</taxon>
        <taxon>Gammaproteobacteria</taxon>
        <taxon>Enterobacterales</taxon>
        <taxon>Erwiniaceae</taxon>
        <taxon>Mixta</taxon>
    </lineage>
</organism>
<feature type="signal peptide" evidence="1">
    <location>
        <begin position="1"/>
        <end position="15"/>
    </location>
</feature>
<gene>
    <name evidence="2" type="ORF">COO59_09095</name>
</gene>
<dbReference type="AlphaFoldDB" id="A0A2K1QAS1"/>
<name>A0A2K1QAS1_9GAMM</name>
<comment type="caution">
    <text evidence="2">The sequence shown here is derived from an EMBL/GenBank/DDBJ whole genome shotgun (WGS) entry which is preliminary data.</text>
</comment>
<keyword evidence="3" id="KW-1185">Reference proteome</keyword>
<accession>A0A2K1QAS1</accession>
<evidence type="ECO:0000256" key="1">
    <source>
        <dbReference type="SAM" id="SignalP"/>
    </source>
</evidence>
<protein>
    <submittedName>
        <fullName evidence="2">Uncharacterized protein</fullName>
    </submittedName>
</protein>
<dbReference type="EMBL" id="NWUO01000005">
    <property type="protein sequence ID" value="PNS12122.1"/>
    <property type="molecule type" value="Genomic_DNA"/>
</dbReference>
<evidence type="ECO:0000313" key="2">
    <source>
        <dbReference type="EMBL" id="PNS12122.1"/>
    </source>
</evidence>
<evidence type="ECO:0000313" key="3">
    <source>
        <dbReference type="Proteomes" id="UP000236345"/>
    </source>
</evidence>
<sequence>MALLLLPLIPLQSWAAAQSGIYEALMIAVTPQHEVKGFYHQPPEDNANQRCAFWFYGRLDTKNAAPITSWSMQTLTGDFRFQHKQIELTLPHGQQHTGCMNHLRPEIETGESWSLTRQTNWIDLVTIRTDKAHLYRKSNSQAQHRGYVIKGDTLGLIQRGAEWSQVEYVSDAGNTLLAWIKNSDYVSLPAQAAALQ</sequence>
<proteinExistence type="predicted"/>
<feature type="chain" id="PRO_5014400868" evidence="1">
    <location>
        <begin position="16"/>
        <end position="196"/>
    </location>
</feature>